<keyword evidence="5 6" id="KW-0560">Oxidoreductase</keyword>
<dbReference type="Gene3D" id="1.10.540.10">
    <property type="entry name" value="Acyl-CoA dehydrogenase/oxidase, N-terminal domain"/>
    <property type="match status" value="1"/>
</dbReference>
<dbReference type="Pfam" id="PF00441">
    <property type="entry name" value="Acyl-CoA_dh_1"/>
    <property type="match status" value="1"/>
</dbReference>
<feature type="region of interest" description="Disordered" evidence="7">
    <location>
        <begin position="308"/>
        <end position="400"/>
    </location>
</feature>
<evidence type="ECO:0000313" key="12">
    <source>
        <dbReference type="Proteomes" id="UP000020681"/>
    </source>
</evidence>
<evidence type="ECO:0000256" key="6">
    <source>
        <dbReference type="RuleBase" id="RU362125"/>
    </source>
</evidence>
<dbReference type="InterPro" id="IPR006091">
    <property type="entry name" value="Acyl-CoA_Oxase/DH_mid-dom"/>
</dbReference>
<comment type="similarity">
    <text evidence="2 6">Belongs to the acyl-CoA dehydrogenase family.</text>
</comment>
<dbReference type="Pfam" id="PF02770">
    <property type="entry name" value="Acyl-CoA_dh_M"/>
    <property type="match status" value="1"/>
</dbReference>
<dbReference type="SUPFAM" id="SSF47203">
    <property type="entry name" value="Acyl-CoA dehydrogenase C-terminal domain-like"/>
    <property type="match status" value="1"/>
</dbReference>
<dbReference type="InterPro" id="IPR046373">
    <property type="entry name" value="Acyl-CoA_Oxase/DH_mid-dom_sf"/>
</dbReference>
<reference evidence="11 12" key="1">
    <citation type="submission" date="2014-01" db="EMBL/GenBank/DDBJ databases">
        <authorList>
            <person name="Dobos K."/>
            <person name="Lenaerts A."/>
            <person name="Ordway D."/>
            <person name="DeGroote M.A."/>
            <person name="Parker T."/>
            <person name="Sizemore C."/>
            <person name="Tallon L.J."/>
            <person name="Sadzewicz L.K."/>
            <person name="Sengamalay N."/>
            <person name="Fraser C.M."/>
            <person name="Hine E."/>
            <person name="Shefchek K.A."/>
            <person name="Das S.P."/>
            <person name="Tettelin H."/>
        </authorList>
    </citation>
    <scope>NUCLEOTIDE SEQUENCE [LARGE SCALE GENOMIC DNA]</scope>
    <source>
        <strain evidence="11 12">Harvey</strain>
    </source>
</reference>
<dbReference type="Proteomes" id="UP000020681">
    <property type="component" value="Unassembled WGS sequence"/>
</dbReference>
<feature type="domain" description="Acyl-CoA dehydrogenase/oxidase C-terminal" evidence="8">
    <location>
        <begin position="231"/>
        <end position="311"/>
    </location>
</feature>
<dbReference type="InterPro" id="IPR009100">
    <property type="entry name" value="AcylCoA_DH/oxidase_NM_dom_sf"/>
</dbReference>
<proteinExistence type="inferred from homology"/>
<dbReference type="Gene3D" id="2.40.110.10">
    <property type="entry name" value="Butyryl-CoA Dehydrogenase, subunit A, domain 2"/>
    <property type="match status" value="1"/>
</dbReference>
<dbReference type="InterPro" id="IPR052161">
    <property type="entry name" value="Mycobact_Acyl-CoA_DH"/>
</dbReference>
<keyword evidence="3 6" id="KW-0285">Flavoprotein</keyword>
<keyword evidence="12" id="KW-1185">Reference proteome</keyword>
<gene>
    <name evidence="11" type="ORF">I551_6550</name>
</gene>
<evidence type="ECO:0000256" key="5">
    <source>
        <dbReference type="ARBA" id="ARBA00023002"/>
    </source>
</evidence>
<sequence length="408" mass="45700">MRISYTPEQEELRRELRSYFTTLMTPERREALSSVQGEYGTGNVYRETVAQMGKNGWLTLNWPKEYGGQDRSPMDSLIFTDEAAIAGAPVPFLTINSVAPTIMAFGTDEQKKFFLPKIAAGDLHFSIGYSEPGAGTDLANLRTTAVRDGDDYLINGQKMWTSLIAYADWVCLAVRTNPEAKKHRGISMLVVPTTAEGFSWTPVHTMAGPDTSATYYTDVRVPVTNLIGEENAGWKLVTNQLNHERVALVSSAPISMALREVREWAQNTKDAGGARLIDSEWVQLNLARVHAKVEVLKLINWELASNDAARHRRTHRPPRCSAPNWPPRPTGCSWRSWAPRPPCVRTPRRVASRARRADAPGVSDPDLRRRHQRSPARHHRHGRPGTAPGQPLTFTHSQRTDFYGLLDD</sequence>
<evidence type="ECO:0000259" key="10">
    <source>
        <dbReference type="Pfam" id="PF02771"/>
    </source>
</evidence>
<dbReference type="PANTHER" id="PTHR43292:SF3">
    <property type="entry name" value="ACYL-COA DEHYDROGENASE FADE29"/>
    <property type="match status" value="1"/>
</dbReference>
<name>A0ABN0QQX8_MYCUL</name>
<dbReference type="InterPro" id="IPR037069">
    <property type="entry name" value="AcylCoA_DH/ox_N_sf"/>
</dbReference>
<comment type="cofactor">
    <cofactor evidence="1 6">
        <name>FAD</name>
        <dbReference type="ChEBI" id="CHEBI:57692"/>
    </cofactor>
</comment>
<evidence type="ECO:0000313" key="11">
    <source>
        <dbReference type="EMBL" id="EUA87044.1"/>
    </source>
</evidence>
<evidence type="ECO:0000256" key="7">
    <source>
        <dbReference type="SAM" id="MobiDB-lite"/>
    </source>
</evidence>
<dbReference type="Pfam" id="PF02771">
    <property type="entry name" value="Acyl-CoA_dh_N"/>
    <property type="match status" value="1"/>
</dbReference>
<accession>A0ABN0QQX8</accession>
<dbReference type="SUPFAM" id="SSF56645">
    <property type="entry name" value="Acyl-CoA dehydrogenase NM domain-like"/>
    <property type="match status" value="1"/>
</dbReference>
<dbReference type="EMBL" id="JAOL01000166">
    <property type="protein sequence ID" value="EUA87044.1"/>
    <property type="molecule type" value="Genomic_DNA"/>
</dbReference>
<protein>
    <submittedName>
        <fullName evidence="11">Acyl-CoA dehydrogenase, N-terminal domain protein</fullName>
    </submittedName>
</protein>
<evidence type="ECO:0000256" key="4">
    <source>
        <dbReference type="ARBA" id="ARBA00022827"/>
    </source>
</evidence>
<dbReference type="Gene3D" id="1.20.140.10">
    <property type="entry name" value="Butyryl-CoA Dehydrogenase, subunit A, domain 3"/>
    <property type="match status" value="1"/>
</dbReference>
<keyword evidence="4 6" id="KW-0274">FAD</keyword>
<feature type="domain" description="Acyl-CoA dehydrogenase/oxidase N-terminal" evidence="10">
    <location>
        <begin position="6"/>
        <end position="122"/>
    </location>
</feature>
<dbReference type="PANTHER" id="PTHR43292">
    <property type="entry name" value="ACYL-COA DEHYDROGENASE"/>
    <property type="match status" value="1"/>
</dbReference>
<dbReference type="InterPro" id="IPR009075">
    <property type="entry name" value="AcylCo_DH/oxidase_C"/>
</dbReference>
<evidence type="ECO:0000256" key="2">
    <source>
        <dbReference type="ARBA" id="ARBA00009347"/>
    </source>
</evidence>
<evidence type="ECO:0000256" key="3">
    <source>
        <dbReference type="ARBA" id="ARBA00022630"/>
    </source>
</evidence>
<dbReference type="InterPro" id="IPR036250">
    <property type="entry name" value="AcylCo_DH-like_C"/>
</dbReference>
<feature type="compositionally biased region" description="Basic residues" evidence="7">
    <location>
        <begin position="368"/>
        <end position="383"/>
    </location>
</feature>
<organism evidence="11 12">
    <name type="scientific">Mycobacterium ulcerans str. Harvey</name>
    <dbReference type="NCBI Taxonomy" id="1299332"/>
    <lineage>
        <taxon>Bacteria</taxon>
        <taxon>Bacillati</taxon>
        <taxon>Actinomycetota</taxon>
        <taxon>Actinomycetes</taxon>
        <taxon>Mycobacteriales</taxon>
        <taxon>Mycobacteriaceae</taxon>
        <taxon>Mycobacterium</taxon>
        <taxon>Mycobacterium ulcerans group</taxon>
    </lineage>
</organism>
<feature type="domain" description="Acyl-CoA oxidase/dehydrogenase middle" evidence="9">
    <location>
        <begin position="127"/>
        <end position="213"/>
    </location>
</feature>
<evidence type="ECO:0000259" key="8">
    <source>
        <dbReference type="Pfam" id="PF00441"/>
    </source>
</evidence>
<evidence type="ECO:0000256" key="1">
    <source>
        <dbReference type="ARBA" id="ARBA00001974"/>
    </source>
</evidence>
<comment type="caution">
    <text evidence="11">The sequence shown here is derived from an EMBL/GenBank/DDBJ whole genome shotgun (WGS) entry which is preliminary data.</text>
</comment>
<dbReference type="InterPro" id="IPR013786">
    <property type="entry name" value="AcylCoA_DH/ox_N"/>
</dbReference>
<evidence type="ECO:0000259" key="9">
    <source>
        <dbReference type="Pfam" id="PF02770"/>
    </source>
</evidence>